<dbReference type="Proteomes" id="UP000183371">
    <property type="component" value="Unassembled WGS sequence"/>
</dbReference>
<evidence type="ECO:0000313" key="2">
    <source>
        <dbReference type="Proteomes" id="UP000183371"/>
    </source>
</evidence>
<accession>A0A1I6YDU7</accession>
<dbReference type="RefSeq" id="WP_054783261.1">
    <property type="nucleotide sequence ID" value="NZ_FPBD01000001.1"/>
</dbReference>
<organism evidence="1 2">
    <name type="scientific">Pseudovibrio denitrificans</name>
    <dbReference type="NCBI Taxonomy" id="258256"/>
    <lineage>
        <taxon>Bacteria</taxon>
        <taxon>Pseudomonadati</taxon>
        <taxon>Pseudomonadota</taxon>
        <taxon>Alphaproteobacteria</taxon>
        <taxon>Hyphomicrobiales</taxon>
        <taxon>Stappiaceae</taxon>
        <taxon>Pseudovibrio</taxon>
    </lineage>
</organism>
<gene>
    <name evidence="1" type="ORF">SAMN05444141_101811</name>
</gene>
<name>A0A1I6YDU7_9HYPH</name>
<dbReference type="AlphaFoldDB" id="A0A1I6YDU7"/>
<sequence length="300" mass="34320">MGEIGKSELMGKGDNFAYLIRDAVRYATPMRPKRALATTLLVLSSTSLLLGACAKPTGDFGRAKPNILHDRVAEDLGMLYRYSQKQDVSNLNLTDQEKELRDRGWTLVVPPASEDWIGANKVQLQRQGFLNDPYAAVNPANYYVYLRSDKYRSSETRYTRLIDDMKSDQKLLLPFCQIARQVLVSDHERLEALNRQQDVNPEFATGVKARVRENKSFVDWVLRATGRRLQAYQIAINALEVETPSAQQIWDASKGYEQLRRTYEELPSKCYAEVKRKPEKVERPSRIFSGWGLERAAPQK</sequence>
<dbReference type="EMBL" id="FPBD01000001">
    <property type="protein sequence ID" value="SFT48706.1"/>
    <property type="molecule type" value="Genomic_DNA"/>
</dbReference>
<keyword evidence="2" id="KW-1185">Reference proteome</keyword>
<reference evidence="2" key="1">
    <citation type="submission" date="2016-10" db="EMBL/GenBank/DDBJ databases">
        <authorList>
            <person name="Varghese N."/>
            <person name="Submissions S."/>
        </authorList>
    </citation>
    <scope>NUCLEOTIDE SEQUENCE [LARGE SCALE GENOMIC DNA]</scope>
    <source>
        <strain evidence="2">DSM 17465</strain>
    </source>
</reference>
<protein>
    <submittedName>
        <fullName evidence="1">Uncharacterized protein</fullName>
    </submittedName>
</protein>
<evidence type="ECO:0000313" key="1">
    <source>
        <dbReference type="EMBL" id="SFT48706.1"/>
    </source>
</evidence>
<proteinExistence type="predicted"/>